<keyword evidence="7" id="KW-1185">Reference proteome</keyword>
<comment type="caution">
    <text evidence="6">The sequence shown here is derived from an EMBL/GenBank/DDBJ whole genome shotgun (WGS) entry which is preliminary data.</text>
</comment>
<dbReference type="Pfam" id="PF00355">
    <property type="entry name" value="Rieske"/>
    <property type="match status" value="1"/>
</dbReference>
<name>A0ABV9FCM9_9BACL</name>
<dbReference type="CDD" id="cd03467">
    <property type="entry name" value="Rieske"/>
    <property type="match status" value="1"/>
</dbReference>
<evidence type="ECO:0000256" key="1">
    <source>
        <dbReference type="ARBA" id="ARBA00022714"/>
    </source>
</evidence>
<proteinExistence type="predicted"/>
<accession>A0ABV9FCM9</accession>
<protein>
    <submittedName>
        <fullName evidence="6">Rieske (2Fe-2S) protein</fullName>
    </submittedName>
</protein>
<dbReference type="Gene3D" id="2.102.10.10">
    <property type="entry name" value="Rieske [2Fe-2S] iron-sulphur domain"/>
    <property type="match status" value="1"/>
</dbReference>
<organism evidence="6 7">
    <name type="scientific">Cohnella hongkongensis</name>
    <dbReference type="NCBI Taxonomy" id="178337"/>
    <lineage>
        <taxon>Bacteria</taxon>
        <taxon>Bacillati</taxon>
        <taxon>Bacillota</taxon>
        <taxon>Bacilli</taxon>
        <taxon>Bacillales</taxon>
        <taxon>Paenibacillaceae</taxon>
        <taxon>Cohnella</taxon>
    </lineage>
</organism>
<dbReference type="Proteomes" id="UP001596028">
    <property type="component" value="Unassembled WGS sequence"/>
</dbReference>
<evidence type="ECO:0000313" key="6">
    <source>
        <dbReference type="EMBL" id="MFC4599586.1"/>
    </source>
</evidence>
<dbReference type="InterPro" id="IPR036922">
    <property type="entry name" value="Rieske_2Fe-2S_sf"/>
</dbReference>
<evidence type="ECO:0000256" key="2">
    <source>
        <dbReference type="ARBA" id="ARBA00022723"/>
    </source>
</evidence>
<evidence type="ECO:0000256" key="3">
    <source>
        <dbReference type="ARBA" id="ARBA00023004"/>
    </source>
</evidence>
<evidence type="ECO:0000256" key="4">
    <source>
        <dbReference type="ARBA" id="ARBA00023014"/>
    </source>
</evidence>
<dbReference type="PROSITE" id="PS51296">
    <property type="entry name" value="RIESKE"/>
    <property type="match status" value="1"/>
</dbReference>
<evidence type="ECO:0000259" key="5">
    <source>
        <dbReference type="PROSITE" id="PS51296"/>
    </source>
</evidence>
<reference evidence="7" key="1">
    <citation type="journal article" date="2019" name="Int. J. Syst. Evol. Microbiol.">
        <title>The Global Catalogue of Microorganisms (GCM) 10K type strain sequencing project: providing services to taxonomists for standard genome sequencing and annotation.</title>
        <authorList>
            <consortium name="The Broad Institute Genomics Platform"/>
            <consortium name="The Broad Institute Genome Sequencing Center for Infectious Disease"/>
            <person name="Wu L."/>
            <person name="Ma J."/>
        </authorList>
    </citation>
    <scope>NUCLEOTIDE SEQUENCE [LARGE SCALE GENOMIC DNA]</scope>
    <source>
        <strain evidence="7">CCUG 49571</strain>
    </source>
</reference>
<keyword evidence="3" id="KW-0408">Iron</keyword>
<dbReference type="EMBL" id="JBHSEP010000010">
    <property type="protein sequence ID" value="MFC4599586.1"/>
    <property type="molecule type" value="Genomic_DNA"/>
</dbReference>
<gene>
    <name evidence="6" type="ORF">ACFO3S_15145</name>
</gene>
<keyword evidence="1" id="KW-0001">2Fe-2S</keyword>
<feature type="domain" description="Rieske" evidence="5">
    <location>
        <begin position="7"/>
        <end position="99"/>
    </location>
</feature>
<keyword evidence="4" id="KW-0411">Iron-sulfur</keyword>
<dbReference type="InterPro" id="IPR017941">
    <property type="entry name" value="Rieske_2Fe-2S"/>
</dbReference>
<evidence type="ECO:0000313" key="7">
    <source>
        <dbReference type="Proteomes" id="UP001596028"/>
    </source>
</evidence>
<dbReference type="SUPFAM" id="SSF50022">
    <property type="entry name" value="ISP domain"/>
    <property type="match status" value="1"/>
</dbReference>
<dbReference type="RefSeq" id="WP_378097666.1">
    <property type="nucleotide sequence ID" value="NZ_JBHSEP010000010.1"/>
</dbReference>
<sequence length="106" mass="11850">MNEERDAIDLGPPASYPGLPAEVTVDGAPYWLVRGSGEEYRLLMAVCPHAGGDVRPHEGIFFCPLHFWTFDGETGVCLNDPDHRLPYRKVIERSGRLYAVGEPCYE</sequence>
<keyword evidence="2" id="KW-0479">Metal-binding</keyword>